<keyword evidence="3" id="KW-1185">Reference proteome</keyword>
<gene>
    <name evidence="2" type="ORF">SAMN04487992_107240</name>
</gene>
<sequence length="80" mass="8997">MKTILTILFVLFIGLFAQAQDAKVEVKVAAQTENVVLVTPTVETTLNSNETKIARLYMDRNYKVKKALSFYTKANKTKLA</sequence>
<accession>A0A1G7IGQ3</accession>
<keyword evidence="1" id="KW-0732">Signal</keyword>
<dbReference type="Proteomes" id="UP000182114">
    <property type="component" value="Unassembled WGS sequence"/>
</dbReference>
<reference evidence="3" key="1">
    <citation type="submission" date="2016-10" db="EMBL/GenBank/DDBJ databases">
        <authorList>
            <person name="Varghese N."/>
            <person name="Submissions S."/>
        </authorList>
    </citation>
    <scope>NUCLEOTIDE SEQUENCE [LARGE SCALE GENOMIC DNA]</scope>
    <source>
        <strain evidence="3">DSM 24729</strain>
    </source>
</reference>
<dbReference type="AlphaFoldDB" id="A0A1G7IGQ3"/>
<name>A0A1G7IGQ3_9FLAO</name>
<proteinExistence type="predicted"/>
<protein>
    <submittedName>
        <fullName evidence="2">Uncharacterized protein</fullName>
    </submittedName>
</protein>
<organism evidence="2 3">
    <name type="scientific">Cellulophaga baltica</name>
    <dbReference type="NCBI Taxonomy" id="76594"/>
    <lineage>
        <taxon>Bacteria</taxon>
        <taxon>Pseudomonadati</taxon>
        <taxon>Bacteroidota</taxon>
        <taxon>Flavobacteriia</taxon>
        <taxon>Flavobacteriales</taxon>
        <taxon>Flavobacteriaceae</taxon>
        <taxon>Cellulophaga</taxon>
    </lineage>
</organism>
<feature type="chain" id="PRO_5010277870" evidence="1">
    <location>
        <begin position="20"/>
        <end position="80"/>
    </location>
</feature>
<dbReference type="EMBL" id="FNBD01000007">
    <property type="protein sequence ID" value="SDF11887.1"/>
    <property type="molecule type" value="Genomic_DNA"/>
</dbReference>
<dbReference type="RefSeq" id="WP_024479940.1">
    <property type="nucleotide sequence ID" value="NZ_CANLMK010000006.1"/>
</dbReference>
<evidence type="ECO:0000256" key="1">
    <source>
        <dbReference type="SAM" id="SignalP"/>
    </source>
</evidence>
<feature type="signal peptide" evidence="1">
    <location>
        <begin position="1"/>
        <end position="19"/>
    </location>
</feature>
<evidence type="ECO:0000313" key="2">
    <source>
        <dbReference type="EMBL" id="SDF11887.1"/>
    </source>
</evidence>
<dbReference type="eggNOG" id="ENOG50335MR">
    <property type="taxonomic scope" value="Bacteria"/>
</dbReference>
<evidence type="ECO:0000313" key="3">
    <source>
        <dbReference type="Proteomes" id="UP000182114"/>
    </source>
</evidence>